<dbReference type="InterPro" id="IPR029045">
    <property type="entry name" value="ClpP/crotonase-like_dom_sf"/>
</dbReference>
<dbReference type="InterPro" id="IPR014748">
    <property type="entry name" value="Enoyl-CoA_hydra_C"/>
</dbReference>
<protein>
    <submittedName>
        <fullName evidence="3">Enoyl-CoA hydratase/isomerase family protein</fullName>
    </submittedName>
</protein>
<dbReference type="PANTHER" id="PTHR43459">
    <property type="entry name" value="ENOYL-COA HYDRATASE"/>
    <property type="match status" value="1"/>
</dbReference>
<keyword evidence="4" id="KW-1185">Reference proteome</keyword>
<sequence>MLIEELDSPALKVELADGVATLTMHVPSKRNALTPELYEGLARALAALQDNDACRAVLLTGGAHFCSGGDVGGLDVSGLVMRRNMQIGQQVVRTMIGGRLPVVAAVQGAAFGAGFSLAMASDFVFADANATFCAAFGRLGLTPDYGLLWSLPQRVSMGAAREILMLCDPIPATQARALGLVDVLTEAGQVLEQARERALRLAKAPPATIATTKAVLSRVPMSLDTMLAWEADTQSLLAASADFREGCAAFAERRPAVFLGR</sequence>
<name>A0A370NX32_9BURK</name>
<dbReference type="GO" id="GO:0016853">
    <property type="term" value="F:isomerase activity"/>
    <property type="evidence" value="ECO:0007669"/>
    <property type="project" value="UniProtKB-KW"/>
</dbReference>
<gene>
    <name evidence="3" type="ORF">DN412_12020</name>
</gene>
<evidence type="ECO:0000256" key="2">
    <source>
        <dbReference type="RuleBase" id="RU003707"/>
    </source>
</evidence>
<accession>A0A370NX32</accession>
<dbReference type="Proteomes" id="UP000255165">
    <property type="component" value="Unassembled WGS sequence"/>
</dbReference>
<dbReference type="CDD" id="cd06558">
    <property type="entry name" value="crotonase-like"/>
    <property type="match status" value="1"/>
</dbReference>
<reference evidence="4" key="1">
    <citation type="submission" date="2018-06" db="EMBL/GenBank/DDBJ databases">
        <authorList>
            <person name="Feng T."/>
            <person name="Jeon C.O."/>
        </authorList>
    </citation>
    <scope>NUCLEOTIDE SEQUENCE [LARGE SCALE GENOMIC DNA]</scope>
    <source>
        <strain evidence="4">S23</strain>
    </source>
</reference>
<dbReference type="AlphaFoldDB" id="A0A370NX32"/>
<keyword evidence="3" id="KW-0413">Isomerase</keyword>
<dbReference type="InterPro" id="IPR018376">
    <property type="entry name" value="Enoyl-CoA_hyd/isom_CS"/>
</dbReference>
<comment type="caution">
    <text evidence="3">The sequence shown here is derived from an EMBL/GenBank/DDBJ whole genome shotgun (WGS) entry which is preliminary data.</text>
</comment>
<dbReference type="PANTHER" id="PTHR43459:SF1">
    <property type="entry name" value="EG:BACN32G11.4 PROTEIN"/>
    <property type="match status" value="1"/>
</dbReference>
<dbReference type="SUPFAM" id="SSF52096">
    <property type="entry name" value="ClpP/crotonase"/>
    <property type="match status" value="1"/>
</dbReference>
<dbReference type="EMBL" id="QKWJ01000011">
    <property type="protein sequence ID" value="RDK10088.1"/>
    <property type="molecule type" value="Genomic_DNA"/>
</dbReference>
<dbReference type="InterPro" id="IPR001753">
    <property type="entry name" value="Enoyl-CoA_hydra/iso"/>
</dbReference>
<evidence type="ECO:0000313" key="3">
    <source>
        <dbReference type="EMBL" id="RDK10088.1"/>
    </source>
</evidence>
<dbReference type="Pfam" id="PF00378">
    <property type="entry name" value="ECH_1"/>
    <property type="match status" value="1"/>
</dbReference>
<evidence type="ECO:0000256" key="1">
    <source>
        <dbReference type="ARBA" id="ARBA00005254"/>
    </source>
</evidence>
<proteinExistence type="inferred from homology"/>
<dbReference type="Gene3D" id="3.90.226.10">
    <property type="entry name" value="2-enoyl-CoA Hydratase, Chain A, domain 1"/>
    <property type="match status" value="1"/>
</dbReference>
<organism evidence="3 4">
    <name type="scientific">Cupriavidus lacunae</name>
    <dbReference type="NCBI Taxonomy" id="2666307"/>
    <lineage>
        <taxon>Bacteria</taxon>
        <taxon>Pseudomonadati</taxon>
        <taxon>Pseudomonadota</taxon>
        <taxon>Betaproteobacteria</taxon>
        <taxon>Burkholderiales</taxon>
        <taxon>Burkholderiaceae</taxon>
        <taxon>Cupriavidus</taxon>
    </lineage>
</organism>
<evidence type="ECO:0000313" key="4">
    <source>
        <dbReference type="Proteomes" id="UP000255165"/>
    </source>
</evidence>
<comment type="similarity">
    <text evidence="1 2">Belongs to the enoyl-CoA hydratase/isomerase family.</text>
</comment>
<dbReference type="PROSITE" id="PS00166">
    <property type="entry name" value="ENOYL_COA_HYDRATASE"/>
    <property type="match status" value="1"/>
</dbReference>
<dbReference type="RefSeq" id="WP_115015495.1">
    <property type="nucleotide sequence ID" value="NZ_QKWJ01000011.1"/>
</dbReference>
<dbReference type="Gene3D" id="1.10.12.10">
    <property type="entry name" value="Lyase 2-enoyl-coa Hydratase, Chain A, domain 2"/>
    <property type="match status" value="1"/>
</dbReference>